<evidence type="ECO:0000313" key="4">
    <source>
        <dbReference type="Proteomes" id="UP000321046"/>
    </source>
</evidence>
<dbReference type="Gene3D" id="3.40.30.10">
    <property type="entry name" value="Glutaredoxin"/>
    <property type="match status" value="1"/>
</dbReference>
<dbReference type="InterPro" id="IPR036249">
    <property type="entry name" value="Thioredoxin-like_sf"/>
</dbReference>
<protein>
    <submittedName>
        <fullName evidence="3">DsbA family oxidoreductase</fullName>
    </submittedName>
</protein>
<evidence type="ECO:0000259" key="2">
    <source>
        <dbReference type="Pfam" id="PF01323"/>
    </source>
</evidence>
<evidence type="ECO:0000256" key="1">
    <source>
        <dbReference type="SAM" id="MobiDB-lite"/>
    </source>
</evidence>
<dbReference type="InterPro" id="IPR001853">
    <property type="entry name" value="DSBA-like_thioredoxin_dom"/>
</dbReference>
<dbReference type="SUPFAM" id="SSF52833">
    <property type="entry name" value="Thioredoxin-like"/>
    <property type="match status" value="1"/>
</dbReference>
<reference evidence="3 4" key="1">
    <citation type="submission" date="2019-08" db="EMBL/GenBank/DDBJ databases">
        <title>Bradymonadales sp. TMQ2.</title>
        <authorList>
            <person name="Liang Q."/>
        </authorList>
    </citation>
    <scope>NUCLEOTIDE SEQUENCE [LARGE SCALE GENOMIC DNA]</scope>
    <source>
        <strain evidence="3 4">TMQ2</strain>
    </source>
</reference>
<organism evidence="3 4">
    <name type="scientific">Lujinxingia vulgaris</name>
    <dbReference type="NCBI Taxonomy" id="2600176"/>
    <lineage>
        <taxon>Bacteria</taxon>
        <taxon>Deltaproteobacteria</taxon>
        <taxon>Bradymonadales</taxon>
        <taxon>Lujinxingiaceae</taxon>
        <taxon>Lujinxingia</taxon>
    </lineage>
</organism>
<accession>A0A5C6XIL1</accession>
<gene>
    <name evidence="3" type="ORF">FRC96_05995</name>
</gene>
<dbReference type="Proteomes" id="UP000321046">
    <property type="component" value="Unassembled WGS sequence"/>
</dbReference>
<dbReference type="PANTHER" id="PTHR13887">
    <property type="entry name" value="GLUTATHIONE S-TRANSFERASE KAPPA"/>
    <property type="match status" value="1"/>
</dbReference>
<dbReference type="EMBL" id="VOSL01000025">
    <property type="protein sequence ID" value="TXD39820.1"/>
    <property type="molecule type" value="Genomic_DNA"/>
</dbReference>
<dbReference type="GO" id="GO:0016491">
    <property type="term" value="F:oxidoreductase activity"/>
    <property type="evidence" value="ECO:0007669"/>
    <property type="project" value="InterPro"/>
</dbReference>
<dbReference type="PANTHER" id="PTHR13887:SF41">
    <property type="entry name" value="THIOREDOXIN SUPERFAMILY PROTEIN"/>
    <property type="match status" value="1"/>
</dbReference>
<evidence type="ECO:0000313" key="3">
    <source>
        <dbReference type="EMBL" id="TXD39820.1"/>
    </source>
</evidence>
<dbReference type="OrthoDB" id="9799122at2"/>
<dbReference type="RefSeq" id="WP_146973599.1">
    <property type="nucleotide sequence ID" value="NZ_VOSL01000025.1"/>
</dbReference>
<sequence length="236" mass="25695">MLIEIWSDVVCPWCYIGKRRFESALSDFRNAHPEVEVNIAWRSFELDPGAPQQRTEPMVEHLAKKYGMSVARAREIQTQVSDAARDEGLAFDLDAAKSGNTFNAHRLIHLAQEKGLGDAMKERFLKAYFTEGKAIGDSEVLLPLADEVGLERGDAEAALHDEATSRAVRDDEALASELGIRGVPFFVIDRRVGISGAQPPATFLQVLQEALQSSPGDAPAPSDDAACTDDGCAVEP</sequence>
<name>A0A5C6XIL1_9DELT</name>
<feature type="compositionally biased region" description="Low complexity" evidence="1">
    <location>
        <begin position="213"/>
        <end position="225"/>
    </location>
</feature>
<dbReference type="AlphaFoldDB" id="A0A5C6XIL1"/>
<proteinExistence type="predicted"/>
<comment type="caution">
    <text evidence="3">The sequence shown here is derived from an EMBL/GenBank/DDBJ whole genome shotgun (WGS) entry which is preliminary data.</text>
</comment>
<dbReference type="Pfam" id="PF01323">
    <property type="entry name" value="DSBA"/>
    <property type="match status" value="1"/>
</dbReference>
<feature type="domain" description="DSBA-like thioredoxin" evidence="2">
    <location>
        <begin position="3"/>
        <end position="208"/>
    </location>
</feature>
<dbReference type="CDD" id="cd03024">
    <property type="entry name" value="DsbA_FrnE"/>
    <property type="match status" value="1"/>
</dbReference>
<feature type="region of interest" description="Disordered" evidence="1">
    <location>
        <begin position="210"/>
        <end position="236"/>
    </location>
</feature>